<evidence type="ECO:0000313" key="2">
    <source>
        <dbReference type="EMBL" id="AEJ19834.1"/>
    </source>
</evidence>
<evidence type="ECO:0000259" key="1">
    <source>
        <dbReference type="Pfam" id="PF26351"/>
    </source>
</evidence>
<reference evidence="3" key="1">
    <citation type="journal article" date="2013" name="Stand. Genomic Sci.">
        <title>Genome sequence of the thermophilic fresh-water bacterium Spirochaeta caldaria type strain (H1(T)), reclassification of Spirochaeta caldaria, Spirochaeta stenostrepta, and Spirochaeta zuelzerae in the genus Treponema as Treponema caldaria comb. nov., Treponema stenostrepta comb. nov., and Treponema zuelzerae comb. nov., and emendation of the genus Treponema.</title>
        <authorList>
            <person name="Abt B."/>
            <person name="Goker M."/>
            <person name="Scheuner C."/>
            <person name="Han C."/>
            <person name="Lu M."/>
            <person name="Misra M."/>
            <person name="Lapidus A."/>
            <person name="Nolan M."/>
            <person name="Lucas S."/>
            <person name="Hammon N."/>
            <person name="Deshpande S."/>
            <person name="Cheng J.F."/>
            <person name="Tapia R."/>
            <person name="Goodwin L.A."/>
            <person name="Pitluck S."/>
            <person name="Liolios K."/>
            <person name="Pagani I."/>
            <person name="Ivanova N."/>
            <person name="Mavromatis K."/>
            <person name="Mikhailova N."/>
            <person name="Huntemann M."/>
            <person name="Pati A."/>
            <person name="Chen A."/>
            <person name="Palaniappan K."/>
            <person name="Land M."/>
            <person name="Hauser L."/>
            <person name="Jeffries C.D."/>
            <person name="Rohde M."/>
            <person name="Spring S."/>
            <person name="Gronow S."/>
            <person name="Detter J.C."/>
            <person name="Bristow J."/>
            <person name="Eisen J.A."/>
            <person name="Markowitz V."/>
            <person name="Hugenholtz P."/>
            <person name="Kyrpides N.C."/>
            <person name="Woyke T."/>
            <person name="Klenk H.P."/>
        </authorList>
    </citation>
    <scope>NUCLEOTIDE SEQUENCE</scope>
    <source>
        <strain evidence="3">ATCC 51460 / DSM 7334 / H1</strain>
    </source>
</reference>
<dbReference type="AlphaFoldDB" id="F8F1Y7"/>
<dbReference type="Pfam" id="PF26351">
    <property type="entry name" value="DUF8091"/>
    <property type="match status" value="1"/>
</dbReference>
<dbReference type="eggNOG" id="ENOG502ZJ9G">
    <property type="taxonomic scope" value="Bacteria"/>
</dbReference>
<keyword evidence="3" id="KW-1185">Reference proteome</keyword>
<dbReference type="STRING" id="744872.Spica_1691"/>
<dbReference type="KEGG" id="scd:Spica_1691"/>
<name>F8F1Y7_GRAC1</name>
<proteinExistence type="predicted"/>
<protein>
    <recommendedName>
        <fullName evidence="1">DUF8091 domain-containing protein</fullName>
    </recommendedName>
</protein>
<dbReference type="OrthoDB" id="9778820at2"/>
<sequence length="245" mass="28334">MSDFSRESTLHNQLKELYAGTEGQVEVPIETFICDCRTKHGELIEVQTNSFGPLRYKLQIIAKNYCIKIIHPIVRNRIIETYSADRVLLRKRLSPKKGSIWDLFKALIFAPELIIHKNIILELVALDITDTRIEDGKGSWRRKGISLKDKALLSLHDTRTLLYPVDYQSFLPSCIGETFTIRDFYNGIKDWQISHPPLSSSLFSEPILEPLSYSTAQKAIYVLHRIGLLKRTGKKGNFYLYRKNY</sequence>
<dbReference type="HOGENOM" id="CLU_092314_0_0_12"/>
<evidence type="ECO:0000313" key="3">
    <source>
        <dbReference type="Proteomes" id="UP000000503"/>
    </source>
</evidence>
<dbReference type="EMBL" id="CP002868">
    <property type="protein sequence ID" value="AEJ19834.1"/>
    <property type="molecule type" value="Genomic_DNA"/>
</dbReference>
<dbReference type="Proteomes" id="UP000000503">
    <property type="component" value="Chromosome"/>
</dbReference>
<accession>F8F1Y7</accession>
<dbReference type="InterPro" id="IPR058404">
    <property type="entry name" value="DUF8091"/>
</dbReference>
<gene>
    <name evidence="2" type="ordered locus">Spica_1691</name>
</gene>
<organism evidence="2 3">
    <name type="scientific">Gracilinema caldarium (strain ATCC 51460 / DSM 7334 / H1)</name>
    <name type="common">Treponema caldarium</name>
    <dbReference type="NCBI Taxonomy" id="744872"/>
    <lineage>
        <taxon>Bacteria</taxon>
        <taxon>Pseudomonadati</taxon>
        <taxon>Spirochaetota</taxon>
        <taxon>Spirochaetia</taxon>
        <taxon>Spirochaetales</taxon>
        <taxon>Breznakiellaceae</taxon>
        <taxon>Gracilinema</taxon>
    </lineage>
</organism>
<dbReference type="RefSeq" id="WP_013969143.1">
    <property type="nucleotide sequence ID" value="NC_015732.1"/>
</dbReference>
<feature type="domain" description="DUF8091" evidence="1">
    <location>
        <begin position="8"/>
        <end position="161"/>
    </location>
</feature>